<dbReference type="PROSITE" id="PS00690">
    <property type="entry name" value="DEAH_ATP_HELICASE"/>
    <property type="match status" value="1"/>
</dbReference>
<dbReference type="Pfam" id="PF05773">
    <property type="entry name" value="RWD"/>
    <property type="match status" value="1"/>
</dbReference>
<dbReference type="PROSITE" id="PS51194">
    <property type="entry name" value="HELICASE_CTER"/>
    <property type="match status" value="1"/>
</dbReference>
<dbReference type="InterPro" id="IPR007502">
    <property type="entry name" value="Helicase-assoc_dom"/>
</dbReference>
<dbReference type="Pfam" id="PF04408">
    <property type="entry name" value="WHD_HA2"/>
    <property type="match status" value="1"/>
</dbReference>
<dbReference type="SMART" id="SM00847">
    <property type="entry name" value="HA2"/>
    <property type="match status" value="1"/>
</dbReference>
<dbReference type="RefSeq" id="XP_025832917.1">
    <property type="nucleotide sequence ID" value="XM_025977132.1"/>
</dbReference>
<organism evidence="17 18">
    <name type="scientific">Agrilus planipennis</name>
    <name type="common">Emerald ash borer</name>
    <name type="synonym">Agrilus marcopoli</name>
    <dbReference type="NCBI Taxonomy" id="224129"/>
    <lineage>
        <taxon>Eukaryota</taxon>
        <taxon>Metazoa</taxon>
        <taxon>Ecdysozoa</taxon>
        <taxon>Arthropoda</taxon>
        <taxon>Hexapoda</taxon>
        <taxon>Insecta</taxon>
        <taxon>Pterygota</taxon>
        <taxon>Neoptera</taxon>
        <taxon>Endopterygota</taxon>
        <taxon>Coleoptera</taxon>
        <taxon>Polyphaga</taxon>
        <taxon>Elateriformia</taxon>
        <taxon>Buprestoidea</taxon>
        <taxon>Buprestidae</taxon>
        <taxon>Agrilinae</taxon>
        <taxon>Agrilus</taxon>
    </lineage>
</organism>
<dbReference type="SMART" id="SM00487">
    <property type="entry name" value="DEXDc"/>
    <property type="match status" value="1"/>
</dbReference>
<dbReference type="InterPro" id="IPR011545">
    <property type="entry name" value="DEAD/DEAH_box_helicase_dom"/>
</dbReference>
<evidence type="ECO:0000256" key="1">
    <source>
        <dbReference type="ARBA" id="ARBA00008792"/>
    </source>
</evidence>
<dbReference type="InterPro" id="IPR002464">
    <property type="entry name" value="DNA/RNA_helicase_DEAH_CS"/>
</dbReference>
<accession>A0A7F5RAB9</accession>
<evidence type="ECO:0000256" key="2">
    <source>
        <dbReference type="ARBA" id="ARBA00012552"/>
    </source>
</evidence>
<protein>
    <recommendedName>
        <fullName evidence="2">RNA helicase</fullName>
        <ecNumber evidence="2">3.6.4.13</ecNumber>
    </recommendedName>
</protein>
<dbReference type="InterPro" id="IPR009060">
    <property type="entry name" value="UBA-like_sf"/>
</dbReference>
<evidence type="ECO:0000256" key="7">
    <source>
        <dbReference type="ARBA" id="ARBA00022806"/>
    </source>
</evidence>
<dbReference type="GO" id="GO:0008270">
    <property type="term" value="F:zinc ion binding"/>
    <property type="evidence" value="ECO:0007669"/>
    <property type="project" value="UniProtKB-KW"/>
</dbReference>
<dbReference type="Pfam" id="PF00271">
    <property type="entry name" value="Helicase_C"/>
    <property type="match status" value="1"/>
</dbReference>
<evidence type="ECO:0000259" key="14">
    <source>
        <dbReference type="PROSITE" id="PS50103"/>
    </source>
</evidence>
<feature type="domain" description="UBA" evidence="13">
    <location>
        <begin position="113"/>
        <end position="153"/>
    </location>
</feature>
<dbReference type="KEGG" id="apln:108738157"/>
<dbReference type="SMART" id="SM00356">
    <property type="entry name" value="ZnF_C3H1"/>
    <property type="match status" value="1"/>
</dbReference>
<dbReference type="SUPFAM" id="SSF90229">
    <property type="entry name" value="CCCH zinc finger"/>
    <property type="match status" value="1"/>
</dbReference>
<dbReference type="Proteomes" id="UP000192223">
    <property type="component" value="Unplaced"/>
</dbReference>
<dbReference type="InterPro" id="IPR011709">
    <property type="entry name" value="DEAD-box_helicase_OB_fold"/>
</dbReference>
<dbReference type="InterPro" id="IPR015940">
    <property type="entry name" value="UBA"/>
</dbReference>
<dbReference type="Gene3D" id="3.10.110.10">
    <property type="entry name" value="Ubiquitin Conjugating Enzyme"/>
    <property type="match status" value="1"/>
</dbReference>
<evidence type="ECO:0000256" key="6">
    <source>
        <dbReference type="ARBA" id="ARBA00022801"/>
    </source>
</evidence>
<dbReference type="Gene3D" id="1.20.120.1080">
    <property type="match status" value="1"/>
</dbReference>
<dbReference type="InterPro" id="IPR014001">
    <property type="entry name" value="Helicase_ATP-bd"/>
</dbReference>
<dbReference type="SUPFAM" id="SSF46934">
    <property type="entry name" value="UBA-like"/>
    <property type="match status" value="1"/>
</dbReference>
<dbReference type="InParanoid" id="A0A7F5RAB9"/>
<dbReference type="GO" id="GO:0016787">
    <property type="term" value="F:hydrolase activity"/>
    <property type="evidence" value="ECO:0007669"/>
    <property type="project" value="UniProtKB-KW"/>
</dbReference>
<keyword evidence="10" id="KW-0175">Coiled coil</keyword>
<evidence type="ECO:0000256" key="9">
    <source>
        <dbReference type="ARBA" id="ARBA00022840"/>
    </source>
</evidence>
<evidence type="ECO:0000259" key="15">
    <source>
        <dbReference type="PROSITE" id="PS51192"/>
    </source>
</evidence>
<feature type="domain" description="Helicase C-terminal" evidence="16">
    <location>
        <begin position="692"/>
        <end position="872"/>
    </location>
</feature>
<dbReference type="GO" id="GO:0003723">
    <property type="term" value="F:RNA binding"/>
    <property type="evidence" value="ECO:0007669"/>
    <property type="project" value="TreeGrafter"/>
</dbReference>
<dbReference type="FunCoup" id="A0A7F5RAB9">
    <property type="interactions" value="1544"/>
</dbReference>
<feature type="domain" description="Helicase ATP-binding" evidence="15">
    <location>
        <begin position="427"/>
        <end position="597"/>
    </location>
</feature>
<dbReference type="Gene3D" id="4.10.1000.10">
    <property type="entry name" value="Zinc finger, CCCH-type"/>
    <property type="match status" value="1"/>
</dbReference>
<dbReference type="AlphaFoldDB" id="A0A7F5RAB9"/>
<dbReference type="GeneID" id="108738157"/>
<dbReference type="InterPro" id="IPR001650">
    <property type="entry name" value="Helicase_C-like"/>
</dbReference>
<dbReference type="PANTHER" id="PTHR18934">
    <property type="entry name" value="ATP-DEPENDENT RNA HELICASE"/>
    <property type="match status" value="1"/>
</dbReference>
<keyword evidence="6" id="KW-0378">Hydrolase</keyword>
<dbReference type="Pfam" id="PF00270">
    <property type="entry name" value="DEAD"/>
    <property type="match status" value="1"/>
</dbReference>
<dbReference type="PANTHER" id="PTHR18934:SF145">
    <property type="entry name" value="ATP-DEPENDENT RNA HELICASE DHX57-RELATED"/>
    <property type="match status" value="1"/>
</dbReference>
<keyword evidence="5 12" id="KW-0863">Zinc-finger</keyword>
<dbReference type="GO" id="GO:0003724">
    <property type="term" value="F:RNA helicase activity"/>
    <property type="evidence" value="ECO:0007669"/>
    <property type="project" value="UniProtKB-EC"/>
</dbReference>
<dbReference type="PROSITE" id="PS50103">
    <property type="entry name" value="ZF_C3H1"/>
    <property type="match status" value="1"/>
</dbReference>
<evidence type="ECO:0000313" key="17">
    <source>
        <dbReference type="Proteomes" id="UP000192223"/>
    </source>
</evidence>
<feature type="zinc finger region" description="C3H1-type" evidence="12">
    <location>
        <begin position="225"/>
        <end position="252"/>
    </location>
</feature>
<gene>
    <name evidence="18" type="primary">LOC108738157</name>
</gene>
<dbReference type="SUPFAM" id="SSF54495">
    <property type="entry name" value="UBC-like"/>
    <property type="match status" value="1"/>
</dbReference>
<evidence type="ECO:0000259" key="16">
    <source>
        <dbReference type="PROSITE" id="PS51194"/>
    </source>
</evidence>
<dbReference type="PROSITE" id="PS50030">
    <property type="entry name" value="UBA"/>
    <property type="match status" value="1"/>
</dbReference>
<dbReference type="PROSITE" id="PS51192">
    <property type="entry name" value="HELICASE_ATP_BIND_1"/>
    <property type="match status" value="1"/>
</dbReference>
<dbReference type="Gene3D" id="3.40.50.300">
    <property type="entry name" value="P-loop containing nucleotide triphosphate hydrolases"/>
    <property type="match status" value="2"/>
</dbReference>
<dbReference type="InterPro" id="IPR027417">
    <property type="entry name" value="P-loop_NTPase"/>
</dbReference>
<evidence type="ECO:0000256" key="4">
    <source>
        <dbReference type="ARBA" id="ARBA00022741"/>
    </source>
</evidence>
<keyword evidence="9" id="KW-0067">ATP-binding</keyword>
<keyword evidence="7 18" id="KW-0347">Helicase</keyword>
<feature type="domain" description="C3H1-type" evidence="14">
    <location>
        <begin position="225"/>
        <end position="252"/>
    </location>
</feature>
<dbReference type="Pfam" id="PF00642">
    <property type="entry name" value="zf-CCCH"/>
    <property type="match status" value="1"/>
</dbReference>
<dbReference type="CDD" id="cd18791">
    <property type="entry name" value="SF2_C_RHA"/>
    <property type="match status" value="1"/>
</dbReference>
<dbReference type="InterPro" id="IPR048333">
    <property type="entry name" value="HA2_WH"/>
</dbReference>
<dbReference type="InterPro" id="IPR006575">
    <property type="entry name" value="RWD_dom"/>
</dbReference>
<keyword evidence="17" id="KW-1185">Reference proteome</keyword>
<evidence type="ECO:0000256" key="5">
    <source>
        <dbReference type="ARBA" id="ARBA00022771"/>
    </source>
</evidence>
<evidence type="ECO:0000313" key="18">
    <source>
        <dbReference type="RefSeq" id="XP_025832917.1"/>
    </source>
</evidence>
<proteinExistence type="inferred from homology"/>
<dbReference type="Pfam" id="PF26026">
    <property type="entry name" value="RNA_hel_CTD"/>
    <property type="match status" value="1"/>
</dbReference>
<dbReference type="InterPro" id="IPR059023">
    <property type="entry name" value="RNA_hel_CTD"/>
</dbReference>
<dbReference type="InterPro" id="IPR016135">
    <property type="entry name" value="UBQ-conjugating_enzyme/RWD"/>
</dbReference>
<evidence type="ECO:0000256" key="3">
    <source>
        <dbReference type="ARBA" id="ARBA00022723"/>
    </source>
</evidence>
<evidence type="ECO:0000259" key="13">
    <source>
        <dbReference type="PROSITE" id="PS50030"/>
    </source>
</evidence>
<dbReference type="Pfam" id="PF21010">
    <property type="entry name" value="HA2_C"/>
    <property type="match status" value="1"/>
</dbReference>
<dbReference type="Pfam" id="PF07717">
    <property type="entry name" value="OB_NTP_bind"/>
    <property type="match status" value="1"/>
</dbReference>
<name>A0A7F5RAB9_AGRPL</name>
<dbReference type="FunFam" id="1.20.120.1080:FF:000002">
    <property type="entry name" value="Putative ATP-dependent RNA helicase DHX36"/>
    <property type="match status" value="1"/>
</dbReference>
<keyword evidence="3 12" id="KW-0479">Metal-binding</keyword>
<keyword evidence="4" id="KW-0547">Nucleotide-binding</keyword>
<dbReference type="GO" id="GO:0005524">
    <property type="term" value="F:ATP binding"/>
    <property type="evidence" value="ECO:0007669"/>
    <property type="project" value="UniProtKB-KW"/>
</dbReference>
<comment type="similarity">
    <text evidence="1">Belongs to the DEAD box helicase family. DEAH subfamily.</text>
</comment>
<keyword evidence="8 12" id="KW-0862">Zinc</keyword>
<evidence type="ECO:0000256" key="8">
    <source>
        <dbReference type="ARBA" id="ARBA00022833"/>
    </source>
</evidence>
<dbReference type="SMART" id="SM00490">
    <property type="entry name" value="HELICc"/>
    <property type="match status" value="1"/>
</dbReference>
<sequence length="1244" mass="143082">MKMNSEEAENNSDFFLREIPNIKIGREKKTEVSKKVVKEELQVLRLSSHSQKLILKTLKYIYGPDFTLDDALKYKDQGNQQFRKKFWVEKRGLVVKGSLNNCSDSNSNNEAEQIKEFAILRLESYGFHKNHCKEALEYCEEKLEDALQLLYQKYFKTTNKRIMLDHTDEEITEQRQDEKEVLTSIFEAAFQEKISNSVWLVKVDLDYLVKLFNPKKPDIKKNSSIKPKDICRNFKKGHCKYGNKCRFLHEELSTPKDINAHLNKHEFSLEFRFPEGNKYPFEPPLIFLKTNYPFPEFFCLNISKRLYLEAIEFAKDGIASVYPIVEFINNKEAMLEYINNARINFPPSDESIFSEENEKETELPKGPSHYDKGITNVDKKVYCTQKVATEDKKIIQSFLSRQGGEKYKEMLNCRKNLPAWKLKNNILNTLESAQIVVISGETGCGKSTQVPQYILDDWITNYNKKQGKHVEIICTQPRRISAIGVAERVAEERIEKVGQTVGYQIRLESKISNSTRLTFCTTGILLRRLESDPFLSSVSHVIVDEVHERSEESDFLLLILKEMLLVRKDIKVILMSATLNSGLFSDYFSNVPILEIPGRTFPVEQYFLEDILEETGYILEENTPYTRPIKKLPETFEIDLQSSEVNNLNKPKDNIKDECLNFGQLLARYEGYSRQTCKNLYLMDPEKVNLDLLESVLSWIVDGDHNYPREGTILIFLPGIGEITALYDQLKVHPDFSPRYGRYVILPLHSSLTSEEQASVFRKPKNGARKIVISTNIAETSVTIDDCVFVVDAGKMKEKYFDSSRNMESLELVWETKANALQRKGRAGRVMPGVCIHLFTNHRFKHHFKPQPIPEIQRISLEQLILHIKILPNFEDRTVNDVLDKLIEPPEIENINAAIFRLQNVGALDDDNNLTPLGQHLAALPVDVRIGKLMLYGAIFSCVDATLTIASCLSYKSPFVTPFDKKEQANAKKRDFALACSDHLTVLRAYRRWQEVSRKGRLAGQNFANENYLSIKTLETLADTKHQFLEYLVSINFVPVDLTVYRHRSGTDKVLEITKSEFNRNDNNAKILSAILCTALYPNVVKVLTPQKTYIASVAGAVVKETEAKELKFRTINETVFIHPSSVNFIVKEFSSPYLVFQEKVKTSKIFIKDCTMVPFVPLVLFSGCIPRISVHNGITYLSLEDGWIMFQVENHQVAEMIKVIRLELLELLKEKIKDPLLNLQNHEKGEKIISTIIQVVTND</sequence>
<dbReference type="FunFam" id="3.40.50.300:FF:000325">
    <property type="entry name" value="ATP-dependent RNA helicase DHX29"/>
    <property type="match status" value="1"/>
</dbReference>
<dbReference type="InterPro" id="IPR036855">
    <property type="entry name" value="Znf_CCCH_sf"/>
</dbReference>
<reference evidence="18" key="1">
    <citation type="submission" date="2025-08" db="UniProtKB">
        <authorList>
            <consortium name="RefSeq"/>
        </authorList>
    </citation>
    <scope>IDENTIFICATION</scope>
    <source>
        <tissue evidence="18">Entire body</tissue>
    </source>
</reference>
<dbReference type="EC" id="3.6.4.13" evidence="2"/>
<evidence type="ECO:0000256" key="10">
    <source>
        <dbReference type="ARBA" id="ARBA00023054"/>
    </source>
</evidence>
<dbReference type="FunFam" id="3.40.50.300:FF:001214">
    <property type="entry name" value="DExH-box ATP-dependent RNA helicase"/>
    <property type="match status" value="1"/>
</dbReference>
<dbReference type="InterPro" id="IPR000571">
    <property type="entry name" value="Znf_CCCH"/>
</dbReference>
<dbReference type="OrthoDB" id="5600252at2759"/>
<dbReference type="SUPFAM" id="SSF52540">
    <property type="entry name" value="P-loop containing nucleoside triphosphate hydrolases"/>
    <property type="match status" value="1"/>
</dbReference>
<evidence type="ECO:0000256" key="11">
    <source>
        <dbReference type="ARBA" id="ARBA00047984"/>
    </source>
</evidence>
<comment type="catalytic activity">
    <reaction evidence="11">
        <text>ATP + H2O = ADP + phosphate + H(+)</text>
        <dbReference type="Rhea" id="RHEA:13065"/>
        <dbReference type="ChEBI" id="CHEBI:15377"/>
        <dbReference type="ChEBI" id="CHEBI:15378"/>
        <dbReference type="ChEBI" id="CHEBI:30616"/>
        <dbReference type="ChEBI" id="CHEBI:43474"/>
        <dbReference type="ChEBI" id="CHEBI:456216"/>
        <dbReference type="EC" id="3.6.4.13"/>
    </reaction>
</comment>
<evidence type="ECO:0000256" key="12">
    <source>
        <dbReference type="PROSITE-ProRule" id="PRU00723"/>
    </source>
</evidence>